<comment type="function">
    <text evidence="3">Probably deamidates glutamine residues to glutamate on methyl-accepting chemotaxis receptors (MCPs), playing an important role in chemotaxis.</text>
</comment>
<evidence type="ECO:0000313" key="4">
    <source>
        <dbReference type="EMBL" id="HEC79541.1"/>
    </source>
</evidence>
<dbReference type="InterPro" id="IPR011324">
    <property type="entry name" value="Cytotoxic_necrot_fac-like_cat"/>
</dbReference>
<dbReference type="EMBL" id="DRIG01000107">
    <property type="protein sequence ID" value="HEC79541.1"/>
    <property type="molecule type" value="Genomic_DNA"/>
</dbReference>
<dbReference type="PANTHER" id="PTHR35147:SF1">
    <property type="entry name" value="CHEMORECEPTOR GLUTAMINE DEAMIDASE CHED-RELATED"/>
    <property type="match status" value="1"/>
</dbReference>
<gene>
    <name evidence="3" type="primary">cheD</name>
    <name evidence="4" type="ORF">ENI34_10465</name>
</gene>
<dbReference type="InterPro" id="IPR005659">
    <property type="entry name" value="Chemorcpt_Glu_NH3ase_CheD"/>
</dbReference>
<organism evidence="4 5">
    <name type="scientific">candidate division WOR-3 bacterium</name>
    <dbReference type="NCBI Taxonomy" id="2052148"/>
    <lineage>
        <taxon>Bacteria</taxon>
        <taxon>Bacteria division WOR-3</taxon>
    </lineage>
</organism>
<dbReference type="HAMAP" id="MF_01440">
    <property type="entry name" value="CheD"/>
    <property type="match status" value="1"/>
</dbReference>
<evidence type="ECO:0000256" key="3">
    <source>
        <dbReference type="HAMAP-Rule" id="MF_01440"/>
    </source>
</evidence>
<dbReference type="Pfam" id="PF03975">
    <property type="entry name" value="CheD"/>
    <property type="match status" value="1"/>
</dbReference>
<sequence length="152" mass="16629">MNEEKVGIGELKVEQGEAVLAAYGVGSCVVIILYDTEKKIGGLAHCLLPSGNENSLKYPRAAIAKMMKDMIEMGAQPDKIIAKIIGGATMFEGFAKHEIGKRNVLQTREELNKLNIPIVGEDVFGNWGRTVFLNLSTGEVRVRSFKHGEKVL</sequence>
<protein>
    <recommendedName>
        <fullName evidence="3">Probable chemoreceptor glutamine deamidase CheD</fullName>
        <ecNumber evidence="3">3.5.1.44</ecNumber>
    </recommendedName>
</protein>
<dbReference type="CDD" id="cd16352">
    <property type="entry name" value="CheD"/>
    <property type="match status" value="1"/>
</dbReference>
<dbReference type="Proteomes" id="UP000885826">
    <property type="component" value="Unassembled WGS sequence"/>
</dbReference>
<name>A0A9C9K0Z7_UNCW3</name>
<dbReference type="GO" id="GO:0006935">
    <property type="term" value="P:chemotaxis"/>
    <property type="evidence" value="ECO:0007669"/>
    <property type="project" value="UniProtKB-UniRule"/>
</dbReference>
<dbReference type="EC" id="3.5.1.44" evidence="3"/>
<comment type="caution">
    <text evidence="4">The sequence shown here is derived from an EMBL/GenBank/DDBJ whole genome shotgun (WGS) entry which is preliminary data.</text>
</comment>
<reference evidence="4" key="1">
    <citation type="journal article" date="2020" name="mSystems">
        <title>Genome- and Community-Level Interaction Insights into Carbon Utilization and Element Cycling Functions of Hydrothermarchaeota in Hydrothermal Sediment.</title>
        <authorList>
            <person name="Zhou Z."/>
            <person name="Liu Y."/>
            <person name="Xu W."/>
            <person name="Pan J."/>
            <person name="Luo Z.H."/>
            <person name="Li M."/>
        </authorList>
    </citation>
    <scope>NUCLEOTIDE SEQUENCE</scope>
    <source>
        <strain evidence="4">HyVt-388</strain>
    </source>
</reference>
<dbReference type="GO" id="GO:0050568">
    <property type="term" value="F:protein-glutamine glutaminase activity"/>
    <property type="evidence" value="ECO:0007669"/>
    <property type="project" value="UniProtKB-UniRule"/>
</dbReference>
<keyword evidence="1 3" id="KW-0145">Chemotaxis</keyword>
<proteinExistence type="inferred from homology"/>
<evidence type="ECO:0000313" key="5">
    <source>
        <dbReference type="Proteomes" id="UP000885826"/>
    </source>
</evidence>
<comment type="similarity">
    <text evidence="3">Belongs to the CheD family.</text>
</comment>
<dbReference type="Gene3D" id="3.30.1330.200">
    <property type="match status" value="1"/>
</dbReference>
<evidence type="ECO:0000256" key="2">
    <source>
        <dbReference type="ARBA" id="ARBA00022801"/>
    </source>
</evidence>
<dbReference type="PROSITE" id="PS51257">
    <property type="entry name" value="PROKAR_LIPOPROTEIN"/>
    <property type="match status" value="1"/>
</dbReference>
<dbReference type="AlphaFoldDB" id="A0A9C9K0Z7"/>
<evidence type="ECO:0000256" key="1">
    <source>
        <dbReference type="ARBA" id="ARBA00022500"/>
    </source>
</evidence>
<comment type="catalytic activity">
    <reaction evidence="3">
        <text>L-glutaminyl-[protein] + H2O = L-glutamyl-[protein] + NH4(+)</text>
        <dbReference type="Rhea" id="RHEA:16441"/>
        <dbReference type="Rhea" id="RHEA-COMP:10207"/>
        <dbReference type="Rhea" id="RHEA-COMP:10208"/>
        <dbReference type="ChEBI" id="CHEBI:15377"/>
        <dbReference type="ChEBI" id="CHEBI:28938"/>
        <dbReference type="ChEBI" id="CHEBI:29973"/>
        <dbReference type="ChEBI" id="CHEBI:30011"/>
        <dbReference type="EC" id="3.5.1.44"/>
    </reaction>
</comment>
<accession>A0A9C9K0Z7</accession>
<dbReference type="InterPro" id="IPR038592">
    <property type="entry name" value="CheD-like_sf"/>
</dbReference>
<keyword evidence="2 3" id="KW-0378">Hydrolase</keyword>
<dbReference type="SUPFAM" id="SSF64438">
    <property type="entry name" value="CNF1/YfiH-like putative cysteine hydrolases"/>
    <property type="match status" value="1"/>
</dbReference>
<dbReference type="PANTHER" id="PTHR35147">
    <property type="entry name" value="CHEMORECEPTOR GLUTAMINE DEAMIDASE CHED-RELATED"/>
    <property type="match status" value="1"/>
</dbReference>